<dbReference type="Pfam" id="PF09148">
    <property type="entry name" value="DUF1934"/>
    <property type="match status" value="1"/>
</dbReference>
<dbReference type="InterPro" id="IPR012674">
    <property type="entry name" value="Calycin"/>
</dbReference>
<reference evidence="1 2" key="1">
    <citation type="submission" date="2023-04" db="EMBL/GenBank/DDBJ databases">
        <title>Fusibacter bizertensis strain WBS, isolated from littoral bottom sediments of the Arctic seas - biochemical and genomic analysis.</title>
        <authorList>
            <person name="Brioukhanov A.L."/>
        </authorList>
    </citation>
    <scope>NUCLEOTIDE SEQUENCE [LARGE SCALE GENOMIC DNA]</scope>
    <source>
        <strain evidence="1 2">WBS</strain>
    </source>
</reference>
<evidence type="ECO:0000313" key="2">
    <source>
        <dbReference type="Proteomes" id="UP001158045"/>
    </source>
</evidence>
<protein>
    <submittedName>
        <fullName evidence="1">DUF1934 domain-containing protein</fullName>
    </submittedName>
</protein>
<keyword evidence="2" id="KW-1185">Reference proteome</keyword>
<accession>A0ABT6NFN0</accession>
<dbReference type="SUPFAM" id="SSF50814">
    <property type="entry name" value="Lipocalins"/>
    <property type="match status" value="1"/>
</dbReference>
<sequence length="142" mass="16348">MEKQTLMISVYSSIKDAMGEINEMTLFTEATYRRDAKKAYLMYNESEVSGMEGTKTLLTLESDRVSIRRYSENSSLLKIELGKWNENIYNTPYGTFLIKTNGEHITWDDKDLLRIDLLYSLEVEGEGSVPSEVTIKIEQKRG</sequence>
<evidence type="ECO:0000313" key="1">
    <source>
        <dbReference type="EMBL" id="MDH8679224.1"/>
    </source>
</evidence>
<organism evidence="1 2">
    <name type="scientific">Fusibacter bizertensis</name>
    <dbReference type="NCBI Taxonomy" id="1488331"/>
    <lineage>
        <taxon>Bacteria</taxon>
        <taxon>Bacillati</taxon>
        <taxon>Bacillota</taxon>
        <taxon>Clostridia</taxon>
        <taxon>Eubacteriales</taxon>
        <taxon>Eubacteriales Family XII. Incertae Sedis</taxon>
        <taxon>Fusibacter</taxon>
    </lineage>
</organism>
<gene>
    <name evidence="1" type="ORF">QE109_13790</name>
</gene>
<dbReference type="Proteomes" id="UP001158045">
    <property type="component" value="Unassembled WGS sequence"/>
</dbReference>
<dbReference type="Gene3D" id="2.40.128.20">
    <property type="match status" value="1"/>
</dbReference>
<name>A0ABT6NFN0_9FIRM</name>
<dbReference type="InterPro" id="IPR015231">
    <property type="entry name" value="DUF1934"/>
</dbReference>
<dbReference type="EMBL" id="JARYZI010000010">
    <property type="protein sequence ID" value="MDH8679224.1"/>
    <property type="molecule type" value="Genomic_DNA"/>
</dbReference>
<comment type="caution">
    <text evidence="1">The sequence shown here is derived from an EMBL/GenBank/DDBJ whole genome shotgun (WGS) entry which is preliminary data.</text>
</comment>
<proteinExistence type="predicted"/>